<comment type="caution">
    <text evidence="2">The sequence shown here is derived from an EMBL/GenBank/DDBJ whole genome shotgun (WGS) entry which is preliminary data.</text>
</comment>
<feature type="chain" id="PRO_5016304200" evidence="1">
    <location>
        <begin position="21"/>
        <end position="105"/>
    </location>
</feature>
<reference evidence="2 3" key="1">
    <citation type="submission" date="2018-06" db="EMBL/GenBank/DDBJ databases">
        <title>Genomic Encyclopedia of Type Strains, Phase III (KMG-III): the genomes of soil and plant-associated and newly described type strains.</title>
        <authorList>
            <person name="Whitman W."/>
        </authorList>
    </citation>
    <scope>NUCLEOTIDE SEQUENCE [LARGE SCALE GENOMIC DNA]</scope>
    <source>
        <strain evidence="2 3">CECT 7646</strain>
    </source>
</reference>
<protein>
    <submittedName>
        <fullName evidence="2">Peptidase inhibitor I78 family protein</fullName>
    </submittedName>
</protein>
<dbReference type="InterPro" id="IPR021719">
    <property type="entry name" value="Prot_inh_I78"/>
</dbReference>
<gene>
    <name evidence="2" type="ORF">DFQ15_12540</name>
</gene>
<dbReference type="RefSeq" id="WP_110466668.1">
    <property type="nucleotide sequence ID" value="NZ_JAMOFZ010000025.1"/>
</dbReference>
<dbReference type="Pfam" id="PF11720">
    <property type="entry name" value="Inhibitor_I78"/>
    <property type="match status" value="1"/>
</dbReference>
<dbReference type="PROSITE" id="PS51257">
    <property type="entry name" value="PROKAR_LIPOPROTEIN"/>
    <property type="match status" value="1"/>
</dbReference>
<evidence type="ECO:0000313" key="3">
    <source>
        <dbReference type="Proteomes" id="UP000247540"/>
    </source>
</evidence>
<organism evidence="2 3">
    <name type="scientific">Xylophilus ampelinus</name>
    <dbReference type="NCBI Taxonomy" id="54067"/>
    <lineage>
        <taxon>Bacteria</taxon>
        <taxon>Pseudomonadati</taxon>
        <taxon>Pseudomonadota</taxon>
        <taxon>Betaproteobacteria</taxon>
        <taxon>Burkholderiales</taxon>
        <taxon>Xylophilus</taxon>
    </lineage>
</organism>
<keyword evidence="3" id="KW-1185">Reference proteome</keyword>
<dbReference type="AlphaFoldDB" id="A0A318SID9"/>
<evidence type="ECO:0000313" key="2">
    <source>
        <dbReference type="EMBL" id="PYE74367.1"/>
    </source>
</evidence>
<proteinExistence type="predicted"/>
<keyword evidence="1" id="KW-0732">Signal</keyword>
<dbReference type="OrthoDB" id="8724542at2"/>
<dbReference type="Proteomes" id="UP000247540">
    <property type="component" value="Unassembled WGS sequence"/>
</dbReference>
<dbReference type="PANTHER" id="PTHR39600:SF1">
    <property type="entry name" value="PEPTIDASE INHIBITOR I78 FAMILY PROTEIN"/>
    <property type="match status" value="1"/>
</dbReference>
<name>A0A318SID9_9BURK</name>
<dbReference type="Gene3D" id="3.30.10.10">
    <property type="entry name" value="Trypsin Inhibitor V, subunit A"/>
    <property type="match status" value="1"/>
</dbReference>
<accession>A0A318SID9</accession>
<dbReference type="PANTHER" id="PTHR39600">
    <property type="entry name" value="PEPTIDASE INHIBITOR I78 FAMILY PROTEIN"/>
    <property type="match status" value="1"/>
</dbReference>
<feature type="signal peptide" evidence="1">
    <location>
        <begin position="1"/>
        <end position="20"/>
    </location>
</feature>
<evidence type="ECO:0000256" key="1">
    <source>
        <dbReference type="SAM" id="SignalP"/>
    </source>
</evidence>
<dbReference type="EMBL" id="QJTC01000025">
    <property type="protein sequence ID" value="PYE74367.1"/>
    <property type="molecule type" value="Genomic_DNA"/>
</dbReference>
<sequence>MKRSLLALCALAGVSLQACALLPSRAPAPSMDAVPASGAICDATNAQFAVGKTVDQRLGEEARGRAGASVVRVLRPGQVVTMEFSASRLTLDADAQGVVTRARCG</sequence>